<organism evidence="2 3">
    <name type="scientific">Ascobolus immersus RN42</name>
    <dbReference type="NCBI Taxonomy" id="1160509"/>
    <lineage>
        <taxon>Eukaryota</taxon>
        <taxon>Fungi</taxon>
        <taxon>Dikarya</taxon>
        <taxon>Ascomycota</taxon>
        <taxon>Pezizomycotina</taxon>
        <taxon>Pezizomycetes</taxon>
        <taxon>Pezizales</taxon>
        <taxon>Ascobolaceae</taxon>
        <taxon>Ascobolus</taxon>
    </lineage>
</organism>
<accession>A0A3N4I1Z6</accession>
<evidence type="ECO:0000313" key="3">
    <source>
        <dbReference type="Proteomes" id="UP000275078"/>
    </source>
</evidence>
<feature type="region of interest" description="Disordered" evidence="1">
    <location>
        <begin position="162"/>
        <end position="207"/>
    </location>
</feature>
<keyword evidence="3" id="KW-1185">Reference proteome</keyword>
<dbReference type="AlphaFoldDB" id="A0A3N4I1Z6"/>
<dbReference type="EMBL" id="ML119699">
    <property type="protein sequence ID" value="RPA79416.1"/>
    <property type="molecule type" value="Genomic_DNA"/>
</dbReference>
<reference evidence="2 3" key="1">
    <citation type="journal article" date="2018" name="Nat. Ecol. Evol.">
        <title>Pezizomycetes genomes reveal the molecular basis of ectomycorrhizal truffle lifestyle.</title>
        <authorList>
            <person name="Murat C."/>
            <person name="Payen T."/>
            <person name="Noel B."/>
            <person name="Kuo A."/>
            <person name="Morin E."/>
            <person name="Chen J."/>
            <person name="Kohler A."/>
            <person name="Krizsan K."/>
            <person name="Balestrini R."/>
            <person name="Da Silva C."/>
            <person name="Montanini B."/>
            <person name="Hainaut M."/>
            <person name="Levati E."/>
            <person name="Barry K.W."/>
            <person name="Belfiori B."/>
            <person name="Cichocki N."/>
            <person name="Clum A."/>
            <person name="Dockter R.B."/>
            <person name="Fauchery L."/>
            <person name="Guy J."/>
            <person name="Iotti M."/>
            <person name="Le Tacon F."/>
            <person name="Lindquist E.A."/>
            <person name="Lipzen A."/>
            <person name="Malagnac F."/>
            <person name="Mello A."/>
            <person name="Molinier V."/>
            <person name="Miyauchi S."/>
            <person name="Poulain J."/>
            <person name="Riccioni C."/>
            <person name="Rubini A."/>
            <person name="Sitrit Y."/>
            <person name="Splivallo R."/>
            <person name="Traeger S."/>
            <person name="Wang M."/>
            <person name="Zifcakova L."/>
            <person name="Wipf D."/>
            <person name="Zambonelli A."/>
            <person name="Paolocci F."/>
            <person name="Nowrousian M."/>
            <person name="Ottonello S."/>
            <person name="Baldrian P."/>
            <person name="Spatafora J.W."/>
            <person name="Henrissat B."/>
            <person name="Nagy L.G."/>
            <person name="Aury J.M."/>
            <person name="Wincker P."/>
            <person name="Grigoriev I.V."/>
            <person name="Bonfante P."/>
            <person name="Martin F.M."/>
        </authorList>
    </citation>
    <scope>NUCLEOTIDE SEQUENCE [LARGE SCALE GENOMIC DNA]</scope>
    <source>
        <strain evidence="2 3">RN42</strain>
    </source>
</reference>
<dbReference type="Proteomes" id="UP000275078">
    <property type="component" value="Unassembled WGS sequence"/>
</dbReference>
<name>A0A3N4I1Z6_ASCIM</name>
<protein>
    <submittedName>
        <fullName evidence="2">Uncharacterized protein</fullName>
    </submittedName>
</protein>
<sequence>MNLDNIPIKTYPIPLPWSSILVEGCCRQYSRAKTCNSLLSSPVLARFSSSNSTILIGSVVKKSNSDATGWMGASFYTHRRGANNVCRSGQNGRRHPYACQKPRNYELGRCNLLNSPLGRHIPEKFRKELSQALLACIEWKQVQREYACKDFMRKWRFHVQTQPGFPSNAQPTLKPDRAIVSLGAPKPQQETSLDTQRSPSSAEPEEV</sequence>
<gene>
    <name evidence="2" type="ORF">BJ508DRAFT_141152</name>
</gene>
<feature type="compositionally biased region" description="Polar residues" evidence="1">
    <location>
        <begin position="188"/>
        <end position="201"/>
    </location>
</feature>
<evidence type="ECO:0000256" key="1">
    <source>
        <dbReference type="SAM" id="MobiDB-lite"/>
    </source>
</evidence>
<feature type="compositionally biased region" description="Polar residues" evidence="1">
    <location>
        <begin position="162"/>
        <end position="171"/>
    </location>
</feature>
<evidence type="ECO:0000313" key="2">
    <source>
        <dbReference type="EMBL" id="RPA79416.1"/>
    </source>
</evidence>
<proteinExistence type="predicted"/>